<evidence type="ECO:0000313" key="2">
    <source>
        <dbReference type="Proteomes" id="UP000038830"/>
    </source>
</evidence>
<dbReference type="Proteomes" id="UP000038830">
    <property type="component" value="Unassembled WGS sequence"/>
</dbReference>
<dbReference type="AlphaFoldDB" id="A0A0H5CD15"/>
<name>A0A0H5CD15_CYBJN</name>
<sequence length="132" mass="14843">MPFLIGPRANEEIIDTEKLVFAHISKDVIAYLRKRFPRQFVKSCSSPNESLVPATLSVLERIMRDQNIEKVYRAWSLNSPDPGQTLNISVIFYVTNQAMSVFSTSLLVSSGPSKETGKNLAINWPLFSSYST</sequence>
<protein>
    <submittedName>
        <fullName evidence="1">Uncharacterized protein</fullName>
    </submittedName>
</protein>
<dbReference type="EMBL" id="CDQK01000003">
    <property type="protein sequence ID" value="CEP22519.1"/>
    <property type="molecule type" value="Genomic_DNA"/>
</dbReference>
<proteinExistence type="predicted"/>
<organism evidence="1 2">
    <name type="scientific">Cyberlindnera jadinii (strain ATCC 18201 / CBS 1600 / BCRC 20928 / JCM 3617 / NBRC 0987 / NRRL Y-1542)</name>
    <name type="common">Torula yeast</name>
    <name type="synonym">Candida utilis</name>
    <dbReference type="NCBI Taxonomy" id="983966"/>
    <lineage>
        <taxon>Eukaryota</taxon>
        <taxon>Fungi</taxon>
        <taxon>Dikarya</taxon>
        <taxon>Ascomycota</taxon>
        <taxon>Saccharomycotina</taxon>
        <taxon>Saccharomycetes</taxon>
        <taxon>Phaffomycetales</taxon>
        <taxon>Phaffomycetaceae</taxon>
        <taxon>Cyberlindnera</taxon>
    </lineage>
</organism>
<evidence type="ECO:0000313" key="1">
    <source>
        <dbReference type="EMBL" id="CEP22519.1"/>
    </source>
</evidence>
<accession>A0A0H5CD15</accession>
<gene>
    <name evidence="1" type="ORF">BN1211_2893</name>
</gene>
<reference evidence="2" key="1">
    <citation type="journal article" date="2015" name="J. Biotechnol.">
        <title>The structure of the Cyberlindnera jadinii genome and its relation to Candida utilis analyzed by the occurrence of single nucleotide polymorphisms.</title>
        <authorList>
            <person name="Rupp O."/>
            <person name="Brinkrolf K."/>
            <person name="Buerth C."/>
            <person name="Kunigo M."/>
            <person name="Schneider J."/>
            <person name="Jaenicke S."/>
            <person name="Goesmann A."/>
            <person name="Puehler A."/>
            <person name="Jaeger K.-E."/>
            <person name="Ernst J.F."/>
        </authorList>
    </citation>
    <scope>NUCLEOTIDE SEQUENCE [LARGE SCALE GENOMIC DNA]</scope>
    <source>
        <strain evidence="2">ATCC 18201 / CBS 1600 / BCRC 20928 / JCM 3617 / NBRC 0987 / NRRL Y-1542</strain>
    </source>
</reference>